<evidence type="ECO:0000256" key="1">
    <source>
        <dbReference type="SAM" id="Phobius"/>
    </source>
</evidence>
<reference evidence="2 3" key="1">
    <citation type="submission" date="2018-11" db="EMBL/GenBank/DDBJ databases">
        <title>Whole genome sequencing of an environmental sample.</title>
        <authorList>
            <person name="Sarangi A.N."/>
            <person name="Singh D."/>
            <person name="Tripathy S."/>
        </authorList>
    </citation>
    <scope>NUCLEOTIDE SEQUENCE [LARGE SCALE GENOMIC DNA]</scope>
    <source>
        <strain evidence="2 3">Lakshadweep</strain>
    </source>
</reference>
<dbReference type="RefSeq" id="WP_130199548.1">
    <property type="nucleotide sequence ID" value="NZ_QVFV01000008.1"/>
</dbReference>
<keyword evidence="1" id="KW-0472">Membrane</keyword>
<feature type="transmembrane region" description="Helical" evidence="1">
    <location>
        <begin position="64"/>
        <end position="84"/>
    </location>
</feature>
<comment type="caution">
    <text evidence="2">The sequence shown here is derived from an EMBL/GenBank/DDBJ whole genome shotgun (WGS) entry which is preliminary data.</text>
</comment>
<protein>
    <submittedName>
        <fullName evidence="2">Uncharacterized protein</fullName>
    </submittedName>
</protein>
<dbReference type="AlphaFoldDB" id="A0A4V2E1V2"/>
<evidence type="ECO:0000313" key="3">
    <source>
        <dbReference type="Proteomes" id="UP000292459"/>
    </source>
</evidence>
<dbReference type="Proteomes" id="UP000292459">
    <property type="component" value="Unassembled WGS sequence"/>
</dbReference>
<accession>A0A4V2E1V2</accession>
<feature type="transmembrane region" description="Helical" evidence="1">
    <location>
        <begin position="41"/>
        <end position="58"/>
    </location>
</feature>
<organism evidence="2 3">
    <name type="scientific">Leptolyngbya iicbica LK</name>
    <dbReference type="NCBI Taxonomy" id="2294035"/>
    <lineage>
        <taxon>Bacteria</taxon>
        <taxon>Bacillati</taxon>
        <taxon>Cyanobacteriota</taxon>
        <taxon>Cyanophyceae</taxon>
        <taxon>Leptolyngbyales</taxon>
        <taxon>Leptolyngbyaceae</taxon>
        <taxon>Leptolyngbya group</taxon>
        <taxon>Leptolyngbya</taxon>
        <taxon>Leptolyngbya iicbica</taxon>
    </lineage>
</organism>
<keyword evidence="1" id="KW-0812">Transmembrane</keyword>
<gene>
    <name evidence="2" type="ORF">DYY88_20955</name>
</gene>
<evidence type="ECO:0000313" key="2">
    <source>
        <dbReference type="EMBL" id="RZM75407.1"/>
    </source>
</evidence>
<dbReference type="EMBL" id="QVFV01000008">
    <property type="protein sequence ID" value="RZM75407.1"/>
    <property type="molecule type" value="Genomic_DNA"/>
</dbReference>
<keyword evidence="1" id="KW-1133">Transmembrane helix</keyword>
<dbReference type="OrthoDB" id="6692769at2"/>
<proteinExistence type="predicted"/>
<keyword evidence="3" id="KW-1185">Reference proteome</keyword>
<sequence length="122" mass="14465">MRPKRWLWQSNVERDRPGDIMDWLGLFFTPIKPLIAHPERSIAVATVLLAMFGVLGWARRRWPWPLLWATGLWATFALWEWLILVRTPEANIRVDLLLIYPVLLITTLWALWVGLRSRRLPE</sequence>
<name>A0A4V2E1V2_9CYAN</name>
<feature type="transmembrane region" description="Helical" evidence="1">
    <location>
        <begin position="96"/>
        <end position="115"/>
    </location>
</feature>